<organism evidence="1 2">
    <name type="scientific">Rhabditophanes sp. KR3021</name>
    <dbReference type="NCBI Taxonomy" id="114890"/>
    <lineage>
        <taxon>Eukaryota</taxon>
        <taxon>Metazoa</taxon>
        <taxon>Ecdysozoa</taxon>
        <taxon>Nematoda</taxon>
        <taxon>Chromadorea</taxon>
        <taxon>Rhabditida</taxon>
        <taxon>Tylenchina</taxon>
        <taxon>Panagrolaimomorpha</taxon>
        <taxon>Strongyloidoidea</taxon>
        <taxon>Alloionematidae</taxon>
        <taxon>Rhabditophanes</taxon>
    </lineage>
</organism>
<protein>
    <submittedName>
        <fullName evidence="2">Acetylcholinesterase</fullName>
    </submittedName>
</protein>
<reference evidence="2" key="1">
    <citation type="submission" date="2016-11" db="UniProtKB">
        <authorList>
            <consortium name="WormBaseParasite"/>
        </authorList>
    </citation>
    <scope>IDENTIFICATION</scope>
    <source>
        <strain evidence="2">KR3021</strain>
    </source>
</reference>
<name>A0AC35TS69_9BILA</name>
<accession>A0AC35TS69</accession>
<dbReference type="Proteomes" id="UP000095286">
    <property type="component" value="Unplaced"/>
</dbReference>
<proteinExistence type="predicted"/>
<evidence type="ECO:0000313" key="2">
    <source>
        <dbReference type="WBParaSite" id="RSKR_0000352900.1"/>
    </source>
</evidence>
<dbReference type="WBParaSite" id="RSKR_0000352900.1">
    <property type="protein sequence ID" value="RSKR_0000352900.1"/>
    <property type="gene ID" value="RSKR_0000352900"/>
</dbReference>
<sequence length="1157" mass="131278">MDKIYCGFLIILFLRIAKSMPITSSTEKDGSGIKFGSEGMLVQTKYGNIRGIKQKYENHNVDVFLGIPFAQSPVGNLRFQRPQPLPEPAWRGEFLANKHTSTCMLTVDVMFPNFPGSEMWNPHPGNSISEDCLAINLYVPEEHDGNVLVWIYGGGFFSGSPSLDLYDGRVLSTKQKSIVVNINYRLGVFGFLYFGADTSVSGQNGLLDQQMPFCLTTNIFYLFEGNREKVTLFGESAGGASATAHLFAPGSHKYFNKVISQSGAITNSWATKQPGFIREMSVRLAAKLNCTEGKNVTQLDEIIENLDYVLKCLSYIHPTVIQNESDKVTYELNVPMTFAFVPVEEDPHFFKGNVMQKFANNDFKKNVSLMFGSMKDEGTYWLPYFLYEQKYGFKFNHTVSSDDIANQALLNTDQYKNSIDAFMPFFDNSPLVKHAFSNAYEHVSSSSNIQEKHRDGVARFVGDLFFTCSLIEFADKMADNVYGSVYMYYFTKRPTSNAWPKYMGAMHGYEIEYVFGMPFRRPEQYKAEYLLQEQAFSRTVMDYWGSFADKGATSEKWPKYNKISRNALILDDSIYQKDQAPSIKNDVHGYYCKLIDEAKVLTSTSDPAEFEGIDELIVSVKKIWSPDTTLYNSLVMDESGSRRLLHAKLKTNIAKRTTTVEILYPTIYKFACNLDLRYFPYDKQYCKLTLGSWIYDNTKIDYFHADNETEREAIGTKHCLPNEGWDILGTAVQRKEMKYSCCVNEYTLLEYSILIQRKPLYYIVNLVAPTGIITLISIIGFFSSSTLNEIREEKISLGITTLLSMSIMIFMVSDQMPSTSSFIPLIAWFYDSMMCLISISILCSSFVIYVQKKGTIGTRPKHHLMRLSVIIGRILWLEIPLIMKQAYAEKAKLDKLRRKQQQGRKQSVWNKWQTITKELKKDKIANTLGMEASPMANLLQKSRSGNGILPSNFRYLPKHLRMKHATNAMARKATTMSMDLILNLPGTGIGDDSDSSRIINNNACSSPIVNNGPFIDDDFEDPCNPKLSVGDHGFDFTANLGARIDSDNHIKFLNNQTSSYNDFCLDDEKKRISFGNTESDSLSQLMSGNDIDKDTLYSPSSQRNLAEIEYDWLAAVVERCFLIIFLCLFFLLGIGINAIGVVQWSQAHSDLTLLEQR</sequence>
<evidence type="ECO:0000313" key="1">
    <source>
        <dbReference type="Proteomes" id="UP000095286"/>
    </source>
</evidence>